<dbReference type="Proteomes" id="UP000013827">
    <property type="component" value="Unassembled WGS sequence"/>
</dbReference>
<dbReference type="PaxDb" id="2903-EOD17839"/>
<evidence type="ECO:0000256" key="1">
    <source>
        <dbReference type="SAM" id="MobiDB-lite"/>
    </source>
</evidence>
<keyword evidence="3" id="KW-1185">Reference proteome</keyword>
<name>A0A0D3J2V4_EMIH1</name>
<dbReference type="KEGG" id="ehx:EMIHUDRAFT_464162"/>
<dbReference type="HOGENOM" id="CLU_321185_0_0_1"/>
<dbReference type="AlphaFoldDB" id="A0A0D3J2V4"/>
<feature type="region of interest" description="Disordered" evidence="1">
    <location>
        <begin position="142"/>
        <end position="173"/>
    </location>
</feature>
<protein>
    <submittedName>
        <fullName evidence="2">Uncharacterized protein</fullName>
    </submittedName>
</protein>
<reference evidence="2" key="2">
    <citation type="submission" date="2024-10" db="UniProtKB">
        <authorList>
            <consortium name="EnsemblProtists"/>
        </authorList>
    </citation>
    <scope>IDENTIFICATION</scope>
</reference>
<dbReference type="GeneID" id="17263868"/>
<sequence>MGFRDLPISEVEQEEELDEQTLAVLIDRHSLRLQEVRRKQPGELEAALALFDRVADGRKPVARLLVDRFSDEEQALLRAEAKVDLEGLARLYERAGLPAVAREVERFRIHGDSRSQSCANALASRYVVAEVEDKMGWLEGAQPLPAGHARVGQSPRDDTENSPGSPLMPPPSREYIAKARASPPKKLAPLALSSADISDDAAKVPRGKIETQPALLAEFAGLIDAIGPAICQLLPGEAGLTKGLQHIFKAVVDAAGGSLEAVACLLKELSTGHLFDGIKHFLSNIATTVGCTLDEVYQAVQALLGGVEDLTGSIGEIVECILKNVGELLSEIKKGVVALLKCILPTKLFASIEALVGGILREVSSLVDLRCLFENIEHLLCTVFSAVRFLLQNVASIVFTILCDTKKVVDGVLVATGKVVSDAMGLVKEVLGDVFRLVRHALCEVAVFLRGLFGGVSGFLCHLLLDIEQLLCSILGGPHHCLGAVDKIGCAIGKVFPAIEQSALCLFGHIQRKGVDSKGALKLCLHEVSGNFLCDLFTELKGFLEMVAKAVGCTLSDVFAAVRMILNGVACETSKIVSYILANVGCLLDGIKKAVVCLLKKVLPAGLFCSIEKLLSTILCSVANLVDLRKLFRGIWGLVGEVLCFTKFLLAGVGCLVREILTESGELVNGVLCKTGKVVHNTLELVKEVVGDALCYVHGLLEKVGCFVEELLGSIDTFLCWLFTEVSKLVGAILHGVSWILGQVNKIFPAICALLPGIDGIVSDILSGVACVVQDELDQVKLLLEAIGCAVAKILKPIRCFLEFIAKEVGCTVKEVFCAVKALLCGVGGLVGKTLKIVQCILANVGRLVQDVLAGVVCFLQKLNLASIGEKIAALVGTILCEVRDLVDLRGLFCKIAALLHGIFDFTCCLLKNVEWLVCTILGDVTALVRDVLGSVLHELCVVLEDVAVFVYCTLGGVNCLVSAIFHDVICLLKGILCPKHDICCPGTAKRMGLCFVFDLLNGLNMAFEPWLGYIKCGPGYGLLAVQVKPFGVPLIYGNVCGPVPSCPAPPQPPACK</sequence>
<accession>A0A0D3J2V4</accession>
<dbReference type="RefSeq" id="XP_005770268.1">
    <property type="nucleotide sequence ID" value="XM_005770211.1"/>
</dbReference>
<evidence type="ECO:0000313" key="3">
    <source>
        <dbReference type="Proteomes" id="UP000013827"/>
    </source>
</evidence>
<proteinExistence type="predicted"/>
<dbReference type="EnsemblProtists" id="EOD17839">
    <property type="protein sequence ID" value="EOD17839"/>
    <property type="gene ID" value="EMIHUDRAFT_464162"/>
</dbReference>
<organism evidence="2 3">
    <name type="scientific">Emiliania huxleyi (strain CCMP1516)</name>
    <dbReference type="NCBI Taxonomy" id="280463"/>
    <lineage>
        <taxon>Eukaryota</taxon>
        <taxon>Haptista</taxon>
        <taxon>Haptophyta</taxon>
        <taxon>Prymnesiophyceae</taxon>
        <taxon>Isochrysidales</taxon>
        <taxon>Noelaerhabdaceae</taxon>
        <taxon>Emiliania</taxon>
    </lineage>
</organism>
<reference evidence="3" key="1">
    <citation type="journal article" date="2013" name="Nature">
        <title>Pan genome of the phytoplankton Emiliania underpins its global distribution.</title>
        <authorList>
            <person name="Read B.A."/>
            <person name="Kegel J."/>
            <person name="Klute M.J."/>
            <person name="Kuo A."/>
            <person name="Lefebvre S.C."/>
            <person name="Maumus F."/>
            <person name="Mayer C."/>
            <person name="Miller J."/>
            <person name="Monier A."/>
            <person name="Salamov A."/>
            <person name="Young J."/>
            <person name="Aguilar M."/>
            <person name="Claverie J.M."/>
            <person name="Frickenhaus S."/>
            <person name="Gonzalez K."/>
            <person name="Herman E.K."/>
            <person name="Lin Y.C."/>
            <person name="Napier J."/>
            <person name="Ogata H."/>
            <person name="Sarno A.F."/>
            <person name="Shmutz J."/>
            <person name="Schroeder D."/>
            <person name="de Vargas C."/>
            <person name="Verret F."/>
            <person name="von Dassow P."/>
            <person name="Valentin K."/>
            <person name="Van de Peer Y."/>
            <person name="Wheeler G."/>
            <person name="Dacks J.B."/>
            <person name="Delwiche C.F."/>
            <person name="Dyhrman S.T."/>
            <person name="Glockner G."/>
            <person name="John U."/>
            <person name="Richards T."/>
            <person name="Worden A.Z."/>
            <person name="Zhang X."/>
            <person name="Grigoriev I.V."/>
            <person name="Allen A.E."/>
            <person name="Bidle K."/>
            <person name="Borodovsky M."/>
            <person name="Bowler C."/>
            <person name="Brownlee C."/>
            <person name="Cock J.M."/>
            <person name="Elias M."/>
            <person name="Gladyshev V.N."/>
            <person name="Groth M."/>
            <person name="Guda C."/>
            <person name="Hadaegh A."/>
            <person name="Iglesias-Rodriguez M.D."/>
            <person name="Jenkins J."/>
            <person name="Jones B.M."/>
            <person name="Lawson T."/>
            <person name="Leese F."/>
            <person name="Lindquist E."/>
            <person name="Lobanov A."/>
            <person name="Lomsadze A."/>
            <person name="Malik S.B."/>
            <person name="Marsh M.E."/>
            <person name="Mackinder L."/>
            <person name="Mock T."/>
            <person name="Mueller-Roeber B."/>
            <person name="Pagarete A."/>
            <person name="Parker M."/>
            <person name="Probert I."/>
            <person name="Quesneville H."/>
            <person name="Raines C."/>
            <person name="Rensing S.A."/>
            <person name="Riano-Pachon D.M."/>
            <person name="Richier S."/>
            <person name="Rokitta S."/>
            <person name="Shiraiwa Y."/>
            <person name="Soanes D.M."/>
            <person name="van der Giezen M."/>
            <person name="Wahlund T.M."/>
            <person name="Williams B."/>
            <person name="Wilson W."/>
            <person name="Wolfe G."/>
            <person name="Wurch L.L."/>
        </authorList>
    </citation>
    <scope>NUCLEOTIDE SEQUENCE</scope>
</reference>
<evidence type="ECO:0000313" key="2">
    <source>
        <dbReference type="EnsemblProtists" id="EOD17839"/>
    </source>
</evidence>